<reference evidence="3 4" key="1">
    <citation type="journal article" date="2012" name="J. Bacteriol.">
        <title>Draft Genome Sequence of the Purple Photosynthetic Bacterium Phaeospirillum molischianum DSM120, a Particularly Versatile Bacterium.</title>
        <authorList>
            <person name="Duquesne K."/>
            <person name="Prima V."/>
            <person name="Ji B."/>
            <person name="Rouy Z."/>
            <person name="Medigue C."/>
            <person name="Talla E."/>
            <person name="Sturgis J.N."/>
        </authorList>
    </citation>
    <scope>NUCLEOTIDE SEQUENCE [LARGE SCALE GENOMIC DNA]</scope>
    <source>
        <strain evidence="4">DSM120</strain>
    </source>
</reference>
<dbReference type="Pfam" id="PF02321">
    <property type="entry name" value="OEP"/>
    <property type="match status" value="2"/>
</dbReference>
<gene>
    <name evidence="3" type="primary">srpC</name>
    <name evidence="3" type="ORF">PHAMO_200056</name>
</gene>
<protein>
    <submittedName>
        <fullName evidence="3">Solvent efflux pump outer membrane protein srpC</fullName>
    </submittedName>
</protein>
<comment type="caution">
    <text evidence="3">The sequence shown here is derived from an EMBL/GenBank/DDBJ whole genome shotgun (WGS) entry which is preliminary data.</text>
</comment>
<dbReference type="eggNOG" id="COG1538">
    <property type="taxonomic scope" value="Bacteria"/>
</dbReference>
<comment type="similarity">
    <text evidence="1 2">Belongs to the outer membrane factor (OMF) (TC 1.B.17) family.</text>
</comment>
<dbReference type="InterPro" id="IPR010131">
    <property type="entry name" value="MdtP/NodT-like"/>
</dbReference>
<keyword evidence="2" id="KW-0732">Signal</keyword>
<dbReference type="STRING" id="1150626.PHAMO_200056"/>
<dbReference type="SUPFAM" id="SSF56954">
    <property type="entry name" value="Outer membrane efflux proteins (OEP)"/>
    <property type="match status" value="1"/>
</dbReference>
<feature type="chain" id="PRO_5001439687" evidence="2">
    <location>
        <begin position="22"/>
        <end position="467"/>
    </location>
</feature>
<keyword evidence="2" id="KW-0564">Palmitate</keyword>
<dbReference type="RefSeq" id="WP_002726770.1">
    <property type="nucleotide sequence ID" value="NZ_CAHP01000013.1"/>
</dbReference>
<dbReference type="GO" id="GO:0005886">
    <property type="term" value="C:plasma membrane"/>
    <property type="evidence" value="ECO:0007669"/>
    <property type="project" value="UniProtKB-SubCell"/>
</dbReference>
<dbReference type="AlphaFoldDB" id="H8FQ33"/>
<name>H8FQ33_MAGML</name>
<dbReference type="Gene3D" id="2.20.200.10">
    <property type="entry name" value="Outer membrane efflux proteins (OEP)"/>
    <property type="match status" value="1"/>
</dbReference>
<comment type="subcellular location">
    <subcellularLocation>
        <location evidence="2">Cell membrane</location>
        <topology evidence="2">Lipid-anchor</topology>
    </subcellularLocation>
</comment>
<feature type="signal peptide" evidence="2">
    <location>
        <begin position="1"/>
        <end position="21"/>
    </location>
</feature>
<proteinExistence type="inferred from homology"/>
<keyword evidence="2" id="KW-1134">Transmembrane beta strand</keyword>
<evidence type="ECO:0000256" key="2">
    <source>
        <dbReference type="RuleBase" id="RU362097"/>
    </source>
</evidence>
<organism evidence="3 4">
    <name type="scientific">Magnetospirillum molischianum DSM 120</name>
    <dbReference type="NCBI Taxonomy" id="1150626"/>
    <lineage>
        <taxon>Bacteria</taxon>
        <taxon>Pseudomonadati</taxon>
        <taxon>Pseudomonadota</taxon>
        <taxon>Alphaproteobacteria</taxon>
        <taxon>Rhodospirillales</taxon>
        <taxon>Rhodospirillaceae</taxon>
        <taxon>Magnetospirillum</taxon>
    </lineage>
</organism>
<dbReference type="Proteomes" id="UP000004169">
    <property type="component" value="Unassembled WGS sequence"/>
</dbReference>
<dbReference type="EMBL" id="CAHP01000013">
    <property type="protein sequence ID" value="CCG40471.1"/>
    <property type="molecule type" value="Genomic_DNA"/>
</dbReference>
<evidence type="ECO:0000313" key="3">
    <source>
        <dbReference type="EMBL" id="CCG40471.1"/>
    </source>
</evidence>
<dbReference type="PANTHER" id="PTHR30203">
    <property type="entry name" value="OUTER MEMBRANE CATION EFFLUX PROTEIN"/>
    <property type="match status" value="1"/>
</dbReference>
<dbReference type="GO" id="GO:0015562">
    <property type="term" value="F:efflux transmembrane transporter activity"/>
    <property type="evidence" value="ECO:0007669"/>
    <property type="project" value="InterPro"/>
</dbReference>
<evidence type="ECO:0000256" key="1">
    <source>
        <dbReference type="ARBA" id="ARBA00007613"/>
    </source>
</evidence>
<keyword evidence="2" id="KW-0472">Membrane</keyword>
<dbReference type="NCBIfam" id="TIGR01845">
    <property type="entry name" value="outer_NodT"/>
    <property type="match status" value="1"/>
</dbReference>
<dbReference type="PANTHER" id="PTHR30203:SF33">
    <property type="entry name" value="BLR4455 PROTEIN"/>
    <property type="match status" value="1"/>
</dbReference>
<dbReference type="PROSITE" id="PS51257">
    <property type="entry name" value="PROKAR_LIPOPROTEIN"/>
    <property type="match status" value="1"/>
</dbReference>
<dbReference type="InterPro" id="IPR003423">
    <property type="entry name" value="OMP_efflux"/>
</dbReference>
<dbReference type="Gene3D" id="1.20.1600.10">
    <property type="entry name" value="Outer membrane efflux proteins (OEP)"/>
    <property type="match status" value="1"/>
</dbReference>
<sequence>MKLPRLGSLFAVLLLAGCSLASEPVRPALPVSATWPMPDRGDPLARPIRWQSFFVAPALADLIAQALENNRDLRIAVQRVEVVRNQYRIQRAELFPHLDGGVDSSRAKTPADLSYTGKSVVANTFRASVSVGWELDLWGRIRSQDTAALERWLATDEARRAVALNLIAEIANTWLVGRELDERIVLAMQTIDSRRDSARIARRRYEVGASPRIDLTQAETLLGQADSALITLEQQREKTRNALTVLVGGPVGAEIVALSSVEDAVVRDLPPGLPSILLEDRPDIRGAENRLRAAEADIGAARAAFFPRIALTGDYGTASAALDGLFMGGSRIWTLAANLSMPLFEGGRLLGALGEAKAQRDSAVAEYERTVQTAFRDVADALAARRWLGQQVAAQQRTLNALIERARLSRLRYLHGASTYLDVLDAERDLFATEQALVETRRARLSSEVNLYAALGGGDDEIDRRSP</sequence>
<accession>H8FQ33</accession>
<evidence type="ECO:0000313" key="4">
    <source>
        <dbReference type="Proteomes" id="UP000004169"/>
    </source>
</evidence>
<keyword evidence="4" id="KW-1185">Reference proteome</keyword>
<keyword evidence="2" id="KW-0449">Lipoprotein</keyword>
<keyword evidence="2" id="KW-0812">Transmembrane</keyword>
<dbReference type="OrthoDB" id="9783100at2"/>